<organism evidence="1 2">
    <name type="scientific">Leptotrichia wadei</name>
    <dbReference type="NCBI Taxonomy" id="157687"/>
    <lineage>
        <taxon>Bacteria</taxon>
        <taxon>Fusobacteriati</taxon>
        <taxon>Fusobacteriota</taxon>
        <taxon>Fusobacteriia</taxon>
        <taxon>Fusobacteriales</taxon>
        <taxon>Leptotrichiaceae</taxon>
        <taxon>Leptotrichia</taxon>
    </lineage>
</organism>
<protein>
    <submittedName>
        <fullName evidence="1">Uncharacterized protein</fullName>
    </submittedName>
</protein>
<sequence>MMEQVMKLKRKLRKQKEKQELVSKALDYKEFSAQKNEKTKVFSMMALSNLCKHYRNYFNIPGITDENLVNGDTKIPVLTEKNTLWCTFKLEDIIQRTFRAVSRLIQEYEYEDLQNPNQRKIKDFKNEFVIVEFSKMYQKELMELKFRFGKYLKSNYKETEKALKEMIVLFAYYEIFKKQILDKLKDFNKNNRMYIKTFITKTDRKFEEIKDAIIEGGEPDSKKDMLELLKFEETGIKIKWVGYSRKTALKMKLQ</sequence>
<reference evidence="2" key="1">
    <citation type="submission" date="2016-01" db="EMBL/GenBank/DDBJ databases">
        <authorList>
            <person name="Mitreva M."/>
            <person name="Pepin K.H."/>
            <person name="Mihindukulasuriya K.A."/>
            <person name="Fulton R."/>
            <person name="Fronick C."/>
            <person name="O'Laughlin M."/>
            <person name="Miner T."/>
            <person name="Herter B."/>
            <person name="Rosa B.A."/>
            <person name="Cordes M."/>
            <person name="Tomlinson C."/>
            <person name="Wollam A."/>
            <person name="Palsikar V.B."/>
            <person name="Mardis E.R."/>
            <person name="Wilson R.K."/>
        </authorList>
    </citation>
    <scope>NUCLEOTIDE SEQUENCE [LARGE SCALE GENOMIC DNA]</scope>
    <source>
        <strain evidence="2">KA00185</strain>
    </source>
</reference>
<accession>A0A134ARF6</accession>
<proteinExistence type="predicted"/>
<evidence type="ECO:0000313" key="1">
    <source>
        <dbReference type="EMBL" id="KXB70273.1"/>
    </source>
</evidence>
<gene>
    <name evidence="1" type="ORF">HMPREF3180_00067</name>
</gene>
<comment type="caution">
    <text evidence="1">The sequence shown here is derived from an EMBL/GenBank/DDBJ whole genome shotgun (WGS) entry which is preliminary data.</text>
</comment>
<name>A0A134ARF6_9FUSO</name>
<evidence type="ECO:0000313" key="2">
    <source>
        <dbReference type="Proteomes" id="UP000070483"/>
    </source>
</evidence>
<dbReference type="Proteomes" id="UP000070483">
    <property type="component" value="Unassembled WGS sequence"/>
</dbReference>
<dbReference type="STRING" id="157687.HMPREF3180_00067"/>
<dbReference type="PATRIC" id="fig|157687.3.peg.68"/>
<dbReference type="AlphaFoldDB" id="A0A134ARF6"/>
<keyword evidence="2" id="KW-1185">Reference proteome</keyword>
<dbReference type="EMBL" id="LSDD01000004">
    <property type="protein sequence ID" value="KXB70273.1"/>
    <property type="molecule type" value="Genomic_DNA"/>
</dbReference>